<organism evidence="3 4">
    <name type="scientific">Seohaeicola nanhaiensis</name>
    <dbReference type="NCBI Taxonomy" id="1387282"/>
    <lineage>
        <taxon>Bacteria</taxon>
        <taxon>Pseudomonadati</taxon>
        <taxon>Pseudomonadota</taxon>
        <taxon>Alphaproteobacteria</taxon>
        <taxon>Rhodobacterales</taxon>
        <taxon>Roseobacteraceae</taxon>
        <taxon>Seohaeicola</taxon>
    </lineage>
</organism>
<dbReference type="Proteomes" id="UP001595973">
    <property type="component" value="Unassembled WGS sequence"/>
</dbReference>
<feature type="chain" id="PRO_5046359907" description="DUF4398 domain-containing protein" evidence="2">
    <location>
        <begin position="16"/>
        <end position="97"/>
    </location>
</feature>
<evidence type="ECO:0000313" key="4">
    <source>
        <dbReference type="Proteomes" id="UP001595973"/>
    </source>
</evidence>
<evidence type="ECO:0000256" key="2">
    <source>
        <dbReference type="SAM" id="SignalP"/>
    </source>
</evidence>
<reference evidence="4" key="1">
    <citation type="journal article" date="2019" name="Int. J. Syst. Evol. Microbiol.">
        <title>The Global Catalogue of Microorganisms (GCM) 10K type strain sequencing project: providing services to taxonomists for standard genome sequencing and annotation.</title>
        <authorList>
            <consortium name="The Broad Institute Genomics Platform"/>
            <consortium name="The Broad Institute Genome Sequencing Center for Infectious Disease"/>
            <person name="Wu L."/>
            <person name="Ma J."/>
        </authorList>
    </citation>
    <scope>NUCLEOTIDE SEQUENCE [LARGE SCALE GENOMIC DNA]</scope>
    <source>
        <strain evidence="4">CGMCC 4.7283</strain>
    </source>
</reference>
<keyword evidence="2" id="KW-0732">Signal</keyword>
<comment type="caution">
    <text evidence="3">The sequence shown here is derived from an EMBL/GenBank/DDBJ whole genome shotgun (WGS) entry which is preliminary data.</text>
</comment>
<name>A0ABV9KIU9_9RHOB</name>
<evidence type="ECO:0000313" key="3">
    <source>
        <dbReference type="EMBL" id="MFC4669893.1"/>
    </source>
</evidence>
<gene>
    <name evidence="3" type="ORF">ACFO5X_15115</name>
</gene>
<dbReference type="RefSeq" id="WP_380718328.1">
    <property type="nucleotide sequence ID" value="NZ_JBHSGI010000024.1"/>
</dbReference>
<keyword evidence="1" id="KW-0175">Coiled coil</keyword>
<feature type="coiled-coil region" evidence="1">
    <location>
        <begin position="53"/>
        <end position="80"/>
    </location>
</feature>
<dbReference type="PROSITE" id="PS51257">
    <property type="entry name" value="PROKAR_LIPOPROTEIN"/>
    <property type="match status" value="1"/>
</dbReference>
<proteinExistence type="predicted"/>
<keyword evidence="4" id="KW-1185">Reference proteome</keyword>
<protein>
    <recommendedName>
        <fullName evidence="5">DUF4398 domain-containing protein</fullName>
    </recommendedName>
</protein>
<feature type="signal peptide" evidence="2">
    <location>
        <begin position="1"/>
        <end position="15"/>
    </location>
</feature>
<evidence type="ECO:0008006" key="5">
    <source>
        <dbReference type="Google" id="ProtNLM"/>
    </source>
</evidence>
<accession>A0ABV9KIU9</accession>
<evidence type="ECO:0000256" key="1">
    <source>
        <dbReference type="SAM" id="Coils"/>
    </source>
</evidence>
<dbReference type="EMBL" id="JBHSGI010000024">
    <property type="protein sequence ID" value="MFC4669893.1"/>
    <property type="molecule type" value="Genomic_DNA"/>
</dbReference>
<sequence length="97" mass="10304">MPLTRLASAALLALAACTQVPELGAVVPPDLRAAEYPQLIPLGPELSVPQDPTAEAERVSDNLNARVARLKRRAQALNEASVVDGATRTRMEEGVHP</sequence>